<reference evidence="2 3" key="1">
    <citation type="journal article" date="2023" name="Sci. Data">
        <title>Genome assembly of the Korean intertidal mud-creeper Batillaria attramentaria.</title>
        <authorList>
            <person name="Patra A.K."/>
            <person name="Ho P.T."/>
            <person name="Jun S."/>
            <person name="Lee S.J."/>
            <person name="Kim Y."/>
            <person name="Won Y.J."/>
        </authorList>
    </citation>
    <scope>NUCLEOTIDE SEQUENCE [LARGE SCALE GENOMIC DNA]</scope>
    <source>
        <strain evidence="2">Wonlab-2016</strain>
    </source>
</reference>
<comment type="caution">
    <text evidence="2">The sequence shown here is derived from an EMBL/GenBank/DDBJ whole genome shotgun (WGS) entry which is preliminary data.</text>
</comment>
<protein>
    <submittedName>
        <fullName evidence="2">Uncharacterized protein</fullName>
    </submittedName>
</protein>
<evidence type="ECO:0000313" key="3">
    <source>
        <dbReference type="Proteomes" id="UP001519460"/>
    </source>
</evidence>
<keyword evidence="1" id="KW-0812">Transmembrane</keyword>
<feature type="transmembrane region" description="Helical" evidence="1">
    <location>
        <begin position="7"/>
        <end position="27"/>
    </location>
</feature>
<name>A0ABD0LTE8_9CAEN</name>
<feature type="transmembrane region" description="Helical" evidence="1">
    <location>
        <begin position="122"/>
        <end position="140"/>
    </location>
</feature>
<dbReference type="Proteomes" id="UP001519460">
    <property type="component" value="Unassembled WGS sequence"/>
</dbReference>
<gene>
    <name evidence="2" type="ORF">BaRGS_00005793</name>
</gene>
<dbReference type="AlphaFoldDB" id="A0ABD0LTE8"/>
<organism evidence="2 3">
    <name type="scientific">Batillaria attramentaria</name>
    <dbReference type="NCBI Taxonomy" id="370345"/>
    <lineage>
        <taxon>Eukaryota</taxon>
        <taxon>Metazoa</taxon>
        <taxon>Spiralia</taxon>
        <taxon>Lophotrochozoa</taxon>
        <taxon>Mollusca</taxon>
        <taxon>Gastropoda</taxon>
        <taxon>Caenogastropoda</taxon>
        <taxon>Sorbeoconcha</taxon>
        <taxon>Cerithioidea</taxon>
        <taxon>Batillariidae</taxon>
        <taxon>Batillaria</taxon>
    </lineage>
</organism>
<keyword evidence="1" id="KW-1133">Transmembrane helix</keyword>
<sequence length="195" mass="21822">MACVSYTFIVSLVLRLVGFLLHAGSWYTTYWHREVQPSGDHVIRTVHYGLWELCQENETVTTCYNIADTPYNQDHVIKTLYLEVWGMVLAFLAVLMQVVVLCIQATCPCQGQGESTDDSRSLWNYTTLLTFLGCGVFALHEVHSLSWSFLLCCIAATFYTMGSPTVMAVFLRSQPGKNEAMGKDSGTKIVLVESV</sequence>
<dbReference type="EMBL" id="JACVVK020000023">
    <property type="protein sequence ID" value="KAK7502844.1"/>
    <property type="molecule type" value="Genomic_DNA"/>
</dbReference>
<evidence type="ECO:0000256" key="1">
    <source>
        <dbReference type="SAM" id="Phobius"/>
    </source>
</evidence>
<dbReference type="Gene3D" id="1.20.140.150">
    <property type="match status" value="1"/>
</dbReference>
<feature type="transmembrane region" description="Helical" evidence="1">
    <location>
        <begin position="84"/>
        <end position="102"/>
    </location>
</feature>
<proteinExistence type="predicted"/>
<keyword evidence="3" id="KW-1185">Reference proteome</keyword>
<evidence type="ECO:0000313" key="2">
    <source>
        <dbReference type="EMBL" id="KAK7502844.1"/>
    </source>
</evidence>
<keyword evidence="1" id="KW-0472">Membrane</keyword>
<accession>A0ABD0LTE8</accession>
<feature type="transmembrane region" description="Helical" evidence="1">
    <location>
        <begin position="146"/>
        <end position="171"/>
    </location>
</feature>